<evidence type="ECO:0000256" key="1">
    <source>
        <dbReference type="SAM" id="MobiDB-lite"/>
    </source>
</evidence>
<feature type="region of interest" description="Disordered" evidence="1">
    <location>
        <begin position="291"/>
        <end position="346"/>
    </location>
</feature>
<dbReference type="EMBL" id="KE504218">
    <property type="protein sequence ID" value="EPS94990.1"/>
    <property type="molecule type" value="Genomic_DNA"/>
</dbReference>
<evidence type="ECO:0000313" key="3">
    <source>
        <dbReference type="Proteomes" id="UP000015241"/>
    </source>
</evidence>
<feature type="compositionally biased region" description="Basic and acidic residues" evidence="1">
    <location>
        <begin position="301"/>
        <end position="318"/>
    </location>
</feature>
<dbReference type="HOGENOM" id="CLU_016057_2_1_1"/>
<sequence length="651" mass="72839">MRHDAVVTTPNAKWMPEFPVAKPGRICTRVDGRWGPQEYSLWPQLYHPRVLHHACIPAKGARIDVVDYMFDDLWEPVSENEWAPDSACGVPELGFLSKACLASLRTTARTITFNYRQAGGGRREAQKKFGYHLCTTVEQALDRISILPTWRSHAIALAAHIRRLCLELTGLILLLNVVQRRADDPSFRAKGQALPVRGAFTADPATAQELFRLGIPVWFIQPLTKTLRIVEVVSYPTSVSTILSDTLSQPRLYSGSGDMAGIVHHPGDWPYKMQEEALKALLELVLPALPRDEPEASGEPQPKKAKIDDSGANRHDNTARPGKKSRPTHRGKRAPPRPPLNPVEAHPSLRYRAPTACAVPAIWADALAAVGTLPAPPSAASYYWPPPFVFENAGGKAQRYLHNYVRIRGFCQQRLLDPSLGASPLRIAEWRDGLWGDYTVHELQGSSTSLTKQSKERQAIQQNVRKLFSRTAGLATYGPDQAPVFNAKKVSLDVANDPVLRAQVIWEAHEVNWRCELRDLDAHLTGSRDWPALARWECETSVSRVWTSEGTGLRLFPAWDDSLQASCAKWRCAPEPDWQLGGRTLVELVRVVQRWPGLPAPLRIPHPESIMDYEADRFGETMRAAVDFYVHVFVNTFHRLPIPPAVLPADW</sequence>
<proteinExistence type="predicted"/>
<dbReference type="AlphaFoldDB" id="S8EZG8"/>
<evidence type="ECO:0000313" key="2">
    <source>
        <dbReference type="EMBL" id="EPS94990.1"/>
    </source>
</evidence>
<feature type="compositionally biased region" description="Basic residues" evidence="1">
    <location>
        <begin position="321"/>
        <end position="335"/>
    </location>
</feature>
<dbReference type="eggNOG" id="ENOG502T2QY">
    <property type="taxonomic scope" value="Eukaryota"/>
</dbReference>
<name>S8EZG8_FOMSC</name>
<organism evidence="2 3">
    <name type="scientific">Fomitopsis schrenkii</name>
    <name type="common">Brown rot fungus</name>
    <dbReference type="NCBI Taxonomy" id="2126942"/>
    <lineage>
        <taxon>Eukaryota</taxon>
        <taxon>Fungi</taxon>
        <taxon>Dikarya</taxon>
        <taxon>Basidiomycota</taxon>
        <taxon>Agaricomycotina</taxon>
        <taxon>Agaricomycetes</taxon>
        <taxon>Polyporales</taxon>
        <taxon>Fomitopsis</taxon>
    </lineage>
</organism>
<accession>S8EZG8</accession>
<gene>
    <name evidence="2" type="ORF">FOMPIDRAFT_1133331</name>
</gene>
<reference evidence="2 3" key="1">
    <citation type="journal article" date="2012" name="Science">
        <title>The Paleozoic origin of enzymatic lignin decomposition reconstructed from 31 fungal genomes.</title>
        <authorList>
            <person name="Floudas D."/>
            <person name="Binder M."/>
            <person name="Riley R."/>
            <person name="Barry K."/>
            <person name="Blanchette R.A."/>
            <person name="Henrissat B."/>
            <person name="Martinez A.T."/>
            <person name="Otillar R."/>
            <person name="Spatafora J.W."/>
            <person name="Yadav J.S."/>
            <person name="Aerts A."/>
            <person name="Benoit I."/>
            <person name="Boyd A."/>
            <person name="Carlson A."/>
            <person name="Copeland A."/>
            <person name="Coutinho P.M."/>
            <person name="de Vries R.P."/>
            <person name="Ferreira P."/>
            <person name="Findley K."/>
            <person name="Foster B."/>
            <person name="Gaskell J."/>
            <person name="Glotzer D."/>
            <person name="Gorecki P."/>
            <person name="Heitman J."/>
            <person name="Hesse C."/>
            <person name="Hori C."/>
            <person name="Igarashi K."/>
            <person name="Jurgens J.A."/>
            <person name="Kallen N."/>
            <person name="Kersten P."/>
            <person name="Kohler A."/>
            <person name="Kuees U."/>
            <person name="Kumar T.K.A."/>
            <person name="Kuo A."/>
            <person name="LaButti K."/>
            <person name="Larrondo L.F."/>
            <person name="Lindquist E."/>
            <person name="Ling A."/>
            <person name="Lombard V."/>
            <person name="Lucas S."/>
            <person name="Lundell T."/>
            <person name="Martin R."/>
            <person name="McLaughlin D.J."/>
            <person name="Morgenstern I."/>
            <person name="Morin E."/>
            <person name="Murat C."/>
            <person name="Nagy L.G."/>
            <person name="Nolan M."/>
            <person name="Ohm R.A."/>
            <person name="Patyshakuliyeva A."/>
            <person name="Rokas A."/>
            <person name="Ruiz-Duenas F.J."/>
            <person name="Sabat G."/>
            <person name="Salamov A."/>
            <person name="Samejima M."/>
            <person name="Schmutz J."/>
            <person name="Slot J.C."/>
            <person name="St John F."/>
            <person name="Stenlid J."/>
            <person name="Sun H."/>
            <person name="Sun S."/>
            <person name="Syed K."/>
            <person name="Tsang A."/>
            <person name="Wiebenga A."/>
            <person name="Young D."/>
            <person name="Pisabarro A."/>
            <person name="Eastwood D.C."/>
            <person name="Martin F."/>
            <person name="Cullen D."/>
            <person name="Grigoriev I.V."/>
            <person name="Hibbett D.S."/>
        </authorList>
    </citation>
    <scope>NUCLEOTIDE SEQUENCE</scope>
    <source>
        <strain evidence="3">FP-58527</strain>
    </source>
</reference>
<dbReference type="InParanoid" id="S8EZG8"/>
<protein>
    <submittedName>
        <fullName evidence="2">Uncharacterized protein</fullName>
    </submittedName>
</protein>
<dbReference type="OrthoDB" id="2750966at2759"/>
<dbReference type="Proteomes" id="UP000015241">
    <property type="component" value="Unassembled WGS sequence"/>
</dbReference>
<keyword evidence="3" id="KW-1185">Reference proteome</keyword>